<dbReference type="AlphaFoldDB" id="A0A2U1B931"/>
<comment type="caution">
    <text evidence="3">The sequence shown here is derived from an EMBL/GenBank/DDBJ whole genome shotgun (WGS) entry which is preliminary data.</text>
</comment>
<reference evidence="3 4" key="1">
    <citation type="submission" date="2018-04" db="EMBL/GenBank/DDBJ databases">
        <title>Genomic Encyclopedia of Type Strains, Phase IV (KMG-IV): sequencing the most valuable type-strain genomes for metagenomic binning, comparative biology and taxonomic classification.</title>
        <authorList>
            <person name="Goeker M."/>
        </authorList>
    </citation>
    <scope>NUCLEOTIDE SEQUENCE [LARGE SCALE GENOMIC DNA]</scope>
    <source>
        <strain evidence="3 4">DSM 14823</strain>
    </source>
</reference>
<dbReference type="InterPro" id="IPR051923">
    <property type="entry name" value="Glycosyl_Hydrolase_39"/>
</dbReference>
<dbReference type="PANTHER" id="PTHR12631">
    <property type="entry name" value="ALPHA-L-IDURONIDASE"/>
    <property type="match status" value="1"/>
</dbReference>
<protein>
    <submittedName>
        <fullName evidence="3">Carbohydrate binding protein with CBM9 domain</fullName>
    </submittedName>
</protein>
<dbReference type="OrthoDB" id="9802522at2"/>
<sequence length="1132" mass="127304">MKYRFGFWLGMTLCFSLWAAELADFGVAKTWMYQAEERGQSAARAADGGTVLRWDGQRAGYAELFLAEPVPVPGKGEGIFRLKYRNLSEPAALRSINLRLRDQKGEMFQWKQRPGEKNGALSFDVSADNFSDCWGGNGRPELPLEVAGLGFDFAAGSGVGAIEPGRLTFEAGRHLRFPAREVWRSFGEDELWQLQAYRGRVHAVEEADSLTVDAAAEIVILRDRGLQLETFGRPREMRFRVRLDSGEAQFAPELRDSTGKVRLLPKQRLKQGENELRFPLREALREFSGLVSVECLKLFLPSRQARVTLEQAELSRELTPAEAVRFRVETGNGVRVLKLGEERALAVTFTNTLTDRPVELAAGLEIMDYHGRCKVLEKTLRLLPGERRCLPLDWKPERFGWHRIRCTLSDRSVPEEKRQVSNSFAYLKPAGPTPGRAEGFLFGVCSHPERWGKRVRELEAEAAGLCGAKVMRDDTEWNLIQPEPGIWNYSLFDHIVEAFGKRGIELNAILAYSPLWARDRERFPRQDAWRAFVRRTVERYRNRIRFWEVWNEPDLPGFAPFGSDRYVEMLKNAYTEIKQAAPEAVVLTGGFATSVTLPQMLADPDRQKRILAEGRGSYQVHAFHGHGDFPYFAQLVDLNLLPMRRKLGVTEPWYANETALTSTEGGERKQAETLFKKLFHAWSRGSIGYNWYDLRDDGYSRTDGEHNYGMLTHDFLPKPVYAVYNMLAGTFSGAEFLRQEQVAGAKNLWLFTFRSGNTLLLPGWSENSGYGCRPVAVRTDARRAERIDLMGNIEPLPLVNGLLLFEIGPEPATLRLIEAHKSEIAGCPVQLAGGGLAVPGREYPVTVLLENPLGTAADFEVALTAPAGLEFQGETLRRFRLEAGEKRRWNCVAVTGRTFRAAGQEPAVIRLRYAVSGTPWKGEESLTVRAAVAIPAADRPDRKPDFRLDRVGQVQSFFRNDPAMSHLVWKGPEDLSAEIRLAADAEALELSVAVRDDIHVQPFRGAAVWQGDNVQIGLAFPNQRGFWEIGLSRLEDGTSEVFIWRAAYGFAPAVVAKQFRLIAERKGTVTTYQAKLPFRALGITPETAQSGFRFNLVVNDNDGGGRESFMRIASGLAEYKQPELFPYVMVVE</sequence>
<dbReference type="SUPFAM" id="SSF49344">
    <property type="entry name" value="CBD9-like"/>
    <property type="match status" value="1"/>
</dbReference>
<dbReference type="EMBL" id="QEKH01000003">
    <property type="protein sequence ID" value="PVY45168.1"/>
    <property type="molecule type" value="Genomic_DNA"/>
</dbReference>
<evidence type="ECO:0000256" key="1">
    <source>
        <dbReference type="SAM" id="SignalP"/>
    </source>
</evidence>
<dbReference type="GO" id="GO:0004553">
    <property type="term" value="F:hydrolase activity, hydrolyzing O-glycosyl compounds"/>
    <property type="evidence" value="ECO:0007669"/>
    <property type="project" value="InterPro"/>
</dbReference>
<dbReference type="Pfam" id="PF06452">
    <property type="entry name" value="CBM9_1"/>
    <property type="match status" value="1"/>
</dbReference>
<dbReference type="InterPro" id="IPR010502">
    <property type="entry name" value="Carb-bd_dom_fam9"/>
</dbReference>
<dbReference type="SUPFAM" id="SSF51445">
    <property type="entry name" value="(Trans)glycosidases"/>
    <property type="match status" value="1"/>
</dbReference>
<dbReference type="Gene3D" id="2.60.40.1190">
    <property type="match status" value="1"/>
</dbReference>
<dbReference type="Proteomes" id="UP000245959">
    <property type="component" value="Unassembled WGS sequence"/>
</dbReference>
<dbReference type="InterPro" id="IPR017853">
    <property type="entry name" value="GH"/>
</dbReference>
<accession>A0A2U1B931</accession>
<dbReference type="GO" id="GO:0030246">
    <property type="term" value="F:carbohydrate binding"/>
    <property type="evidence" value="ECO:0007669"/>
    <property type="project" value="InterPro"/>
</dbReference>
<evidence type="ECO:0000313" key="3">
    <source>
        <dbReference type="EMBL" id="PVY45168.1"/>
    </source>
</evidence>
<keyword evidence="4" id="KW-1185">Reference proteome</keyword>
<organism evidence="3 4">
    <name type="scientific">Victivallis vadensis</name>
    <dbReference type="NCBI Taxonomy" id="172901"/>
    <lineage>
        <taxon>Bacteria</taxon>
        <taxon>Pseudomonadati</taxon>
        <taxon>Lentisphaerota</taxon>
        <taxon>Lentisphaeria</taxon>
        <taxon>Victivallales</taxon>
        <taxon>Victivallaceae</taxon>
        <taxon>Victivallis</taxon>
    </lineage>
</organism>
<gene>
    <name evidence="3" type="ORF">C8D82_10382</name>
</gene>
<evidence type="ECO:0000259" key="2">
    <source>
        <dbReference type="Pfam" id="PF06452"/>
    </source>
</evidence>
<dbReference type="Gene3D" id="3.20.20.80">
    <property type="entry name" value="Glycosidases"/>
    <property type="match status" value="1"/>
</dbReference>
<evidence type="ECO:0000313" key="4">
    <source>
        <dbReference type="Proteomes" id="UP000245959"/>
    </source>
</evidence>
<dbReference type="RefSeq" id="WP_116882741.1">
    <property type="nucleotide sequence ID" value="NZ_CABMMC010000059.1"/>
</dbReference>
<feature type="chain" id="PRO_5015726106" evidence="1">
    <location>
        <begin position="20"/>
        <end position="1132"/>
    </location>
</feature>
<dbReference type="GeneID" id="78294072"/>
<feature type="signal peptide" evidence="1">
    <location>
        <begin position="1"/>
        <end position="19"/>
    </location>
</feature>
<keyword evidence="1" id="KW-0732">Signal</keyword>
<name>A0A2U1B931_9BACT</name>
<feature type="domain" description="Carbohydrate-binding" evidence="2">
    <location>
        <begin position="966"/>
        <end position="1125"/>
    </location>
</feature>
<dbReference type="PANTHER" id="PTHR12631:SF10">
    <property type="entry name" value="BETA-XYLOSIDASE-LIKE PROTEIN-RELATED"/>
    <property type="match status" value="1"/>
</dbReference>
<dbReference type="GO" id="GO:0016052">
    <property type="term" value="P:carbohydrate catabolic process"/>
    <property type="evidence" value="ECO:0007669"/>
    <property type="project" value="InterPro"/>
</dbReference>
<dbReference type="CDD" id="cd09621">
    <property type="entry name" value="CBM9_like_5"/>
    <property type="match status" value="1"/>
</dbReference>
<proteinExistence type="predicted"/>